<evidence type="ECO:0000256" key="5">
    <source>
        <dbReference type="ARBA" id="ARBA00022598"/>
    </source>
</evidence>
<comment type="similarity">
    <text evidence="1 10">Belongs to the amidase family. GatA subfamily.</text>
</comment>
<keyword evidence="13" id="KW-1185">Reference proteome</keyword>
<dbReference type="GO" id="GO:0016740">
    <property type="term" value="F:transferase activity"/>
    <property type="evidence" value="ECO:0007669"/>
    <property type="project" value="UniProtKB-KW"/>
</dbReference>
<evidence type="ECO:0000256" key="6">
    <source>
        <dbReference type="ARBA" id="ARBA00022741"/>
    </source>
</evidence>
<dbReference type="SUPFAM" id="SSF75304">
    <property type="entry name" value="Amidase signature (AS) enzymes"/>
    <property type="match status" value="1"/>
</dbReference>
<dbReference type="GO" id="GO:0005524">
    <property type="term" value="F:ATP binding"/>
    <property type="evidence" value="ECO:0007669"/>
    <property type="project" value="UniProtKB-KW"/>
</dbReference>
<accession>A0A545STU8</accession>
<dbReference type="GO" id="GO:0050567">
    <property type="term" value="F:glutaminyl-tRNA synthase (glutamine-hydrolyzing) activity"/>
    <property type="evidence" value="ECO:0007669"/>
    <property type="project" value="UniProtKB-UniRule"/>
</dbReference>
<evidence type="ECO:0000313" key="13">
    <source>
        <dbReference type="Proteomes" id="UP000315816"/>
    </source>
</evidence>
<dbReference type="OrthoDB" id="9811471at2"/>
<dbReference type="PANTHER" id="PTHR11895:SF151">
    <property type="entry name" value="GLUTAMYL-TRNA(GLN) AMIDOTRANSFERASE SUBUNIT A"/>
    <property type="match status" value="1"/>
</dbReference>
<reference evidence="12 13" key="1">
    <citation type="submission" date="2019-06" db="EMBL/GenBank/DDBJ databases">
        <title>A novel species of marine bacteria.</title>
        <authorList>
            <person name="Wang Y."/>
        </authorList>
    </citation>
    <scope>NUCLEOTIDE SEQUENCE [LARGE SCALE GENOMIC DNA]</scope>
    <source>
        <strain evidence="12 13">MA1-10</strain>
    </source>
</reference>
<dbReference type="EMBL" id="VICH01000004">
    <property type="protein sequence ID" value="TQV68388.1"/>
    <property type="molecule type" value="Genomic_DNA"/>
</dbReference>
<dbReference type="Proteomes" id="UP000315816">
    <property type="component" value="Unassembled WGS sequence"/>
</dbReference>
<feature type="active site" description="Charge relay system" evidence="10">
    <location>
        <position position="156"/>
    </location>
</feature>
<dbReference type="PROSITE" id="PS00571">
    <property type="entry name" value="AMIDASES"/>
    <property type="match status" value="1"/>
</dbReference>
<evidence type="ECO:0000256" key="3">
    <source>
        <dbReference type="ARBA" id="ARBA00012739"/>
    </source>
</evidence>
<evidence type="ECO:0000256" key="7">
    <source>
        <dbReference type="ARBA" id="ARBA00022840"/>
    </source>
</evidence>
<dbReference type="Gene3D" id="3.90.1300.10">
    <property type="entry name" value="Amidase signature (AS) domain"/>
    <property type="match status" value="1"/>
</dbReference>
<dbReference type="InterPro" id="IPR020556">
    <property type="entry name" value="Amidase_CS"/>
</dbReference>
<sequence>MTELNKLTIADARDALRKGDVTSAEITEACLTEIEGADALGAFVHNTPDLAREQAKAADARLQAGDAPAMCGIPLGIKDLFCTKGVPSQAASKILEGFTPEYESTVSQNLLDAGTVMLGKLNMDEFAMGSSNETSVYGNAVNPWKVDDRQLTPGGSSGGSASAVAADLCLAATGTDTGGSIRQPAAFTGITGIKPTYGRCSRWGVVAFASSLDQAGPMTKSVRDAAIMLEAMCGHDMKDSTSADIPVPNFEAMLTGDIKGKKIGIPKEYRMEGMPAEIEKLWADGADMLRDAGAEIVDISLPHTKYALPAYYVIAPAEASSNLARYDGVKYGHRAKLEAGDGIDEMYAKTRAEGFGDEVQRRVMIGTYVLSAGFYDAYYNRARRVRALIKKDFDDVFAAGVDAILTPATPSAAFGLGEMENADPVKMYLNDVFTVTVNLAGLPGISIPAGLDAQGLPLGLQLIGRPWEEGDLLNIAHEVEARAGFVAKPSKWW</sequence>
<proteinExistence type="inferred from homology"/>
<dbReference type="HAMAP" id="MF_00120">
    <property type="entry name" value="GatA"/>
    <property type="match status" value="1"/>
</dbReference>
<dbReference type="InterPro" id="IPR036928">
    <property type="entry name" value="AS_sf"/>
</dbReference>
<comment type="function">
    <text evidence="10">Allows the formation of correctly charged Gln-tRNA(Gln) through the transamidation of misacylated Glu-tRNA(Gln) in organisms which lack glutaminyl-tRNA synthetase. The reaction takes place in the presence of glutamine and ATP through an activated gamma-phospho-Glu-tRNA(Gln).</text>
</comment>
<dbReference type="RefSeq" id="WP_142852142.1">
    <property type="nucleotide sequence ID" value="NZ_FXWW01000001.1"/>
</dbReference>
<dbReference type="PANTHER" id="PTHR11895">
    <property type="entry name" value="TRANSAMIDASE"/>
    <property type="match status" value="1"/>
</dbReference>
<keyword evidence="8 10" id="KW-0648">Protein biosynthesis</keyword>
<keyword evidence="12" id="KW-0808">Transferase</keyword>
<comment type="subunit">
    <text evidence="2 10">Heterotrimer of A, B and C subunits.</text>
</comment>
<comment type="catalytic activity">
    <reaction evidence="9 10">
        <text>L-glutamyl-tRNA(Gln) + L-glutamine + ATP + H2O = L-glutaminyl-tRNA(Gln) + L-glutamate + ADP + phosphate + H(+)</text>
        <dbReference type="Rhea" id="RHEA:17521"/>
        <dbReference type="Rhea" id="RHEA-COMP:9681"/>
        <dbReference type="Rhea" id="RHEA-COMP:9684"/>
        <dbReference type="ChEBI" id="CHEBI:15377"/>
        <dbReference type="ChEBI" id="CHEBI:15378"/>
        <dbReference type="ChEBI" id="CHEBI:29985"/>
        <dbReference type="ChEBI" id="CHEBI:30616"/>
        <dbReference type="ChEBI" id="CHEBI:43474"/>
        <dbReference type="ChEBI" id="CHEBI:58359"/>
        <dbReference type="ChEBI" id="CHEBI:78520"/>
        <dbReference type="ChEBI" id="CHEBI:78521"/>
        <dbReference type="ChEBI" id="CHEBI:456216"/>
        <dbReference type="EC" id="6.3.5.7"/>
    </reaction>
</comment>
<keyword evidence="5 10" id="KW-0436">Ligase</keyword>
<evidence type="ECO:0000259" key="11">
    <source>
        <dbReference type="Pfam" id="PF01425"/>
    </source>
</evidence>
<feature type="domain" description="Amidase" evidence="11">
    <location>
        <begin position="25"/>
        <end position="473"/>
    </location>
</feature>
<dbReference type="EC" id="6.3.5.7" evidence="3 10"/>
<dbReference type="InterPro" id="IPR000120">
    <property type="entry name" value="Amidase"/>
</dbReference>
<evidence type="ECO:0000256" key="2">
    <source>
        <dbReference type="ARBA" id="ARBA00011123"/>
    </source>
</evidence>
<evidence type="ECO:0000256" key="10">
    <source>
        <dbReference type="HAMAP-Rule" id="MF_00120"/>
    </source>
</evidence>
<dbReference type="AlphaFoldDB" id="A0A545STU8"/>
<dbReference type="GO" id="GO:0006412">
    <property type="term" value="P:translation"/>
    <property type="evidence" value="ECO:0007669"/>
    <property type="project" value="UniProtKB-UniRule"/>
</dbReference>
<name>A0A545STU8_9RHOB</name>
<evidence type="ECO:0000313" key="12">
    <source>
        <dbReference type="EMBL" id="TQV68388.1"/>
    </source>
</evidence>
<evidence type="ECO:0000256" key="9">
    <source>
        <dbReference type="ARBA" id="ARBA00047407"/>
    </source>
</evidence>
<keyword evidence="7 10" id="KW-0067">ATP-binding</keyword>
<evidence type="ECO:0000256" key="8">
    <source>
        <dbReference type="ARBA" id="ARBA00022917"/>
    </source>
</evidence>
<feature type="active site" description="Acyl-ester intermediate" evidence="10">
    <location>
        <position position="180"/>
    </location>
</feature>
<feature type="active site" description="Charge relay system" evidence="10">
    <location>
        <position position="78"/>
    </location>
</feature>
<keyword evidence="6 10" id="KW-0547">Nucleotide-binding</keyword>
<dbReference type="Pfam" id="PF01425">
    <property type="entry name" value="Amidase"/>
    <property type="match status" value="1"/>
</dbReference>
<evidence type="ECO:0000256" key="1">
    <source>
        <dbReference type="ARBA" id="ARBA00008069"/>
    </source>
</evidence>
<dbReference type="InterPro" id="IPR004412">
    <property type="entry name" value="GatA"/>
</dbReference>
<comment type="caution">
    <text evidence="12">The sequence shown here is derived from an EMBL/GenBank/DDBJ whole genome shotgun (WGS) entry which is preliminary data.</text>
</comment>
<protein>
    <recommendedName>
        <fullName evidence="4 10">Glutamyl-tRNA(Gln) amidotransferase subunit A</fullName>
        <shortName evidence="10">Glu-ADT subunit A</shortName>
        <ecNumber evidence="3 10">6.3.5.7</ecNumber>
    </recommendedName>
</protein>
<evidence type="ECO:0000256" key="4">
    <source>
        <dbReference type="ARBA" id="ARBA00014428"/>
    </source>
</evidence>
<dbReference type="InterPro" id="IPR023631">
    <property type="entry name" value="Amidase_dom"/>
</dbReference>
<organism evidence="12 13">
    <name type="scientific">Aliiroseovarius halocynthiae</name>
    <dbReference type="NCBI Taxonomy" id="985055"/>
    <lineage>
        <taxon>Bacteria</taxon>
        <taxon>Pseudomonadati</taxon>
        <taxon>Pseudomonadota</taxon>
        <taxon>Alphaproteobacteria</taxon>
        <taxon>Rhodobacterales</taxon>
        <taxon>Paracoccaceae</taxon>
        <taxon>Aliiroseovarius</taxon>
    </lineage>
</organism>
<dbReference type="GO" id="GO:0030956">
    <property type="term" value="C:glutamyl-tRNA(Gln) amidotransferase complex"/>
    <property type="evidence" value="ECO:0007669"/>
    <property type="project" value="InterPro"/>
</dbReference>
<gene>
    <name evidence="10 12" type="primary">gatA</name>
    <name evidence="12" type="ORF">FIL88_01995</name>
</gene>
<dbReference type="NCBIfam" id="TIGR00132">
    <property type="entry name" value="gatA"/>
    <property type="match status" value="1"/>
</dbReference>